<keyword evidence="6" id="KW-0406">Ion transport</keyword>
<dbReference type="InterPro" id="IPR006036">
    <property type="entry name" value="K_uptake_TrkA"/>
</dbReference>
<dbReference type="SUPFAM" id="SSF116726">
    <property type="entry name" value="TrkA C-terminal domain-like"/>
    <property type="match status" value="1"/>
</dbReference>
<dbReference type="Gene3D" id="3.40.50.720">
    <property type="entry name" value="NAD(P)-binding Rossmann-like Domain"/>
    <property type="match status" value="1"/>
</dbReference>
<evidence type="ECO:0000256" key="2">
    <source>
        <dbReference type="ARBA" id="ARBA00022448"/>
    </source>
</evidence>
<dbReference type="Gene3D" id="3.30.70.1450">
    <property type="entry name" value="Regulator of K+ conductance, C-terminal domain"/>
    <property type="match status" value="1"/>
</dbReference>
<reference evidence="10" key="1">
    <citation type="journal article" date="2022" name="Microbiol. Resour. Announc.">
        <title>Draft Genome Sequence of a Methanogenic Archaeon from West Spitsbergen Permafrost.</title>
        <authorList>
            <person name="Trubitsyn V."/>
            <person name="Rivkina E."/>
            <person name="Shcherbakova V."/>
        </authorList>
    </citation>
    <scope>NUCLEOTIDE SEQUENCE [LARGE SCALE GENOMIC DNA]</scope>
    <source>
        <strain evidence="10">VT</strain>
    </source>
</reference>
<evidence type="ECO:0000256" key="1">
    <source>
        <dbReference type="ARBA" id="ARBA00003660"/>
    </source>
</evidence>
<dbReference type="Pfam" id="PF02080">
    <property type="entry name" value="TrkA_C"/>
    <property type="match status" value="1"/>
</dbReference>
<gene>
    <name evidence="9" type="ORF">K8N75_12640</name>
</gene>
<protein>
    <submittedName>
        <fullName evidence="9">TrkA family potassium uptake protein</fullName>
    </submittedName>
</protein>
<dbReference type="InterPro" id="IPR050721">
    <property type="entry name" value="Trk_Ktr_HKT_K-transport"/>
</dbReference>
<dbReference type="RefSeq" id="WP_223792426.1">
    <property type="nucleotide sequence ID" value="NZ_JAIOUQ010000016.1"/>
</dbReference>
<dbReference type="InterPro" id="IPR036291">
    <property type="entry name" value="NAD(P)-bd_dom_sf"/>
</dbReference>
<accession>A0A8T5UT53</accession>
<organism evidence="9 10">
    <name type="scientific">Methanobacterium spitsbergense</name>
    <dbReference type="NCBI Taxonomy" id="2874285"/>
    <lineage>
        <taxon>Archaea</taxon>
        <taxon>Methanobacteriati</taxon>
        <taxon>Methanobacteriota</taxon>
        <taxon>Methanomada group</taxon>
        <taxon>Methanobacteria</taxon>
        <taxon>Methanobacteriales</taxon>
        <taxon>Methanobacteriaceae</taxon>
        <taxon>Methanobacterium</taxon>
    </lineage>
</organism>
<keyword evidence="10" id="KW-1185">Reference proteome</keyword>
<dbReference type="EMBL" id="JAIOUQ010000016">
    <property type="protein sequence ID" value="MBZ2166884.1"/>
    <property type="molecule type" value="Genomic_DNA"/>
</dbReference>
<proteinExistence type="predicted"/>
<feature type="domain" description="RCK N-terminal" evidence="7">
    <location>
        <begin position="1"/>
        <end position="118"/>
    </location>
</feature>
<evidence type="ECO:0000256" key="4">
    <source>
        <dbReference type="ARBA" id="ARBA00022958"/>
    </source>
</evidence>
<dbReference type="AlphaFoldDB" id="A0A8T5UT53"/>
<dbReference type="PRINTS" id="PR00335">
    <property type="entry name" value="KUPTAKETRKA"/>
</dbReference>
<dbReference type="Proteomes" id="UP000825933">
    <property type="component" value="Unassembled WGS sequence"/>
</dbReference>
<keyword evidence="5" id="KW-0520">NAD</keyword>
<evidence type="ECO:0000256" key="3">
    <source>
        <dbReference type="ARBA" id="ARBA00022538"/>
    </source>
</evidence>
<evidence type="ECO:0000313" key="10">
    <source>
        <dbReference type="Proteomes" id="UP000825933"/>
    </source>
</evidence>
<evidence type="ECO:0000256" key="5">
    <source>
        <dbReference type="ARBA" id="ARBA00023027"/>
    </source>
</evidence>
<dbReference type="InterPro" id="IPR006037">
    <property type="entry name" value="RCK_C"/>
</dbReference>
<dbReference type="PROSITE" id="PS51202">
    <property type="entry name" value="RCK_C"/>
    <property type="match status" value="1"/>
</dbReference>
<sequence>MYVIIMGGGRVGMTLASAMIKASFDVTLIEKDQELCNLAASELDALVICGNGTDLKSLEEANISEADAFVAATGNDEANLLACILVKDYNPKKLIARISDPTHEEAFRKVGIDATVSPELTAAAYLEKLIIRPKIADMVILGKGNAELLDIPVENSKVIGKKIGEISPTKNYVICAIYKGPEYEIRMPEPEIILEAGDKISILIKTKHIKDVVKKFLK</sequence>
<dbReference type="PANTHER" id="PTHR43833:SF5">
    <property type="entry name" value="TRK SYSTEM POTASSIUM UPTAKE PROTEIN TRKA"/>
    <property type="match status" value="1"/>
</dbReference>
<evidence type="ECO:0000256" key="6">
    <source>
        <dbReference type="ARBA" id="ARBA00023065"/>
    </source>
</evidence>
<keyword evidence="3" id="KW-0633">Potassium transport</keyword>
<name>A0A8T5UT53_9EURY</name>
<comment type="caution">
    <text evidence="9">The sequence shown here is derived from an EMBL/GenBank/DDBJ whole genome shotgun (WGS) entry which is preliminary data.</text>
</comment>
<dbReference type="Pfam" id="PF02254">
    <property type="entry name" value="TrkA_N"/>
    <property type="match status" value="1"/>
</dbReference>
<keyword evidence="4" id="KW-0630">Potassium</keyword>
<feature type="domain" description="RCK C-terminal" evidence="8">
    <location>
        <begin position="136"/>
        <end position="218"/>
    </location>
</feature>
<evidence type="ECO:0000259" key="7">
    <source>
        <dbReference type="PROSITE" id="PS51201"/>
    </source>
</evidence>
<evidence type="ECO:0000313" key="9">
    <source>
        <dbReference type="EMBL" id="MBZ2166884.1"/>
    </source>
</evidence>
<comment type="function">
    <text evidence="1">Part of a potassium transport system.</text>
</comment>
<dbReference type="InterPro" id="IPR003148">
    <property type="entry name" value="RCK_N"/>
</dbReference>
<dbReference type="SUPFAM" id="SSF51735">
    <property type="entry name" value="NAD(P)-binding Rossmann-fold domains"/>
    <property type="match status" value="1"/>
</dbReference>
<dbReference type="PANTHER" id="PTHR43833">
    <property type="entry name" value="POTASSIUM CHANNEL PROTEIN 2-RELATED-RELATED"/>
    <property type="match status" value="1"/>
</dbReference>
<dbReference type="InterPro" id="IPR036721">
    <property type="entry name" value="RCK_C_sf"/>
</dbReference>
<dbReference type="GO" id="GO:0015079">
    <property type="term" value="F:potassium ion transmembrane transporter activity"/>
    <property type="evidence" value="ECO:0007669"/>
    <property type="project" value="InterPro"/>
</dbReference>
<dbReference type="GO" id="GO:0005886">
    <property type="term" value="C:plasma membrane"/>
    <property type="evidence" value="ECO:0007669"/>
    <property type="project" value="InterPro"/>
</dbReference>
<dbReference type="PROSITE" id="PS51201">
    <property type="entry name" value="RCK_N"/>
    <property type="match status" value="1"/>
</dbReference>
<evidence type="ECO:0000259" key="8">
    <source>
        <dbReference type="PROSITE" id="PS51202"/>
    </source>
</evidence>
<keyword evidence="2" id="KW-0813">Transport</keyword>